<evidence type="ECO:0000256" key="4">
    <source>
        <dbReference type="SAM" id="SignalP"/>
    </source>
</evidence>
<feature type="region of interest" description="Disordered" evidence="3">
    <location>
        <begin position="159"/>
        <end position="179"/>
    </location>
</feature>
<evidence type="ECO:0000256" key="1">
    <source>
        <dbReference type="ARBA" id="ARBA00022723"/>
    </source>
</evidence>
<gene>
    <name evidence="6" type="ORF">H2509_18390</name>
</gene>
<sequence length="310" mass="34346">MKPLKVATLSALAIVLAGSVALPAFADRGEGRGEGHGWRHGERGEHHGRWEGRRGEGRHHGGGHHRGMMGGAIFFMDTFDTDKDGKVTQAEIDAVVTERFGKADTNGDGGVTLEEFKPAFADTFAERRVRSFQRLDRDGDGKVTEAEFARRGERQFARLDRDDDDSIESDDRGGRRGYGRGGGMLLELFDTDDDGDVSREEFTSGRAELFAKADKDGDNAVTLAEFQDIWLVESDGRIVRAFQRFDRDGDLKVTRAEVDRLFANLVKRMDRDGDGALSIQDGPRHGEGMRGEGRRGPRWMQRGDDGESSN</sequence>
<dbReference type="InterPro" id="IPR018247">
    <property type="entry name" value="EF_Hand_1_Ca_BS"/>
</dbReference>
<evidence type="ECO:0000259" key="5">
    <source>
        <dbReference type="PROSITE" id="PS50222"/>
    </source>
</evidence>
<dbReference type="AlphaFoldDB" id="A0A839AHC5"/>
<dbReference type="SMART" id="SM00054">
    <property type="entry name" value="EFh"/>
    <property type="match status" value="5"/>
</dbReference>
<keyword evidence="4" id="KW-0732">Signal</keyword>
<dbReference type="Gene3D" id="1.10.238.10">
    <property type="entry name" value="EF-hand"/>
    <property type="match status" value="3"/>
</dbReference>
<feature type="compositionally biased region" description="Basic and acidic residues" evidence="3">
    <location>
        <begin position="282"/>
        <end position="310"/>
    </location>
</feature>
<proteinExistence type="predicted"/>
<feature type="compositionally biased region" description="Basic and acidic residues" evidence="3">
    <location>
        <begin position="27"/>
        <end position="59"/>
    </location>
</feature>
<keyword evidence="7" id="KW-1185">Reference proteome</keyword>
<feature type="region of interest" description="Disordered" evidence="3">
    <location>
        <begin position="26"/>
        <end position="65"/>
    </location>
</feature>
<evidence type="ECO:0000313" key="6">
    <source>
        <dbReference type="EMBL" id="MBA5779103.1"/>
    </source>
</evidence>
<dbReference type="Pfam" id="PF13202">
    <property type="entry name" value="EF-hand_5"/>
    <property type="match status" value="5"/>
</dbReference>
<dbReference type="InterPro" id="IPR002048">
    <property type="entry name" value="EF_hand_dom"/>
</dbReference>
<comment type="caution">
    <text evidence="6">The sequence shown here is derived from an EMBL/GenBank/DDBJ whole genome shotgun (WGS) entry which is preliminary data.</text>
</comment>
<dbReference type="EMBL" id="JACFXV010000065">
    <property type="protein sequence ID" value="MBA5779103.1"/>
    <property type="molecule type" value="Genomic_DNA"/>
</dbReference>
<organism evidence="6 7">
    <name type="scientific">Stappia albiluteola</name>
    <dbReference type="NCBI Taxonomy" id="2758565"/>
    <lineage>
        <taxon>Bacteria</taxon>
        <taxon>Pseudomonadati</taxon>
        <taxon>Pseudomonadota</taxon>
        <taxon>Alphaproteobacteria</taxon>
        <taxon>Hyphomicrobiales</taxon>
        <taxon>Stappiaceae</taxon>
        <taxon>Stappia</taxon>
    </lineage>
</organism>
<dbReference type="SUPFAM" id="SSF47473">
    <property type="entry name" value="EF-hand"/>
    <property type="match status" value="2"/>
</dbReference>
<evidence type="ECO:0000313" key="7">
    <source>
        <dbReference type="Proteomes" id="UP000541109"/>
    </source>
</evidence>
<keyword evidence="1" id="KW-0479">Metal-binding</keyword>
<dbReference type="Proteomes" id="UP000541109">
    <property type="component" value="Unassembled WGS sequence"/>
</dbReference>
<feature type="domain" description="EF-hand" evidence="5">
    <location>
        <begin position="233"/>
        <end position="268"/>
    </location>
</feature>
<dbReference type="PANTHER" id="PTHR10827:SF98">
    <property type="entry name" value="45 KDA CALCIUM-BINDING PROTEIN"/>
    <property type="match status" value="1"/>
</dbReference>
<evidence type="ECO:0000256" key="3">
    <source>
        <dbReference type="SAM" id="MobiDB-lite"/>
    </source>
</evidence>
<dbReference type="PROSITE" id="PS50222">
    <property type="entry name" value="EF_HAND_2"/>
    <property type="match status" value="2"/>
</dbReference>
<protein>
    <submittedName>
        <fullName evidence="6">EF-hand domain-containing protein</fullName>
    </submittedName>
</protein>
<keyword evidence="2" id="KW-0677">Repeat</keyword>
<feature type="chain" id="PRO_5032646919" evidence="4">
    <location>
        <begin position="27"/>
        <end position="310"/>
    </location>
</feature>
<evidence type="ECO:0000256" key="2">
    <source>
        <dbReference type="ARBA" id="ARBA00022737"/>
    </source>
</evidence>
<accession>A0A839AHC5</accession>
<dbReference type="GO" id="GO:0005509">
    <property type="term" value="F:calcium ion binding"/>
    <property type="evidence" value="ECO:0007669"/>
    <property type="project" value="InterPro"/>
</dbReference>
<feature type="signal peptide" evidence="4">
    <location>
        <begin position="1"/>
        <end position="26"/>
    </location>
</feature>
<reference evidence="6 7" key="1">
    <citation type="submission" date="2020-07" db="EMBL/GenBank/DDBJ databases">
        <title>Stappia sp., F7233, whole genome shotgun sequencing project.</title>
        <authorList>
            <person name="Jiang S."/>
            <person name="Liu Z.W."/>
            <person name="Du Z.J."/>
        </authorList>
    </citation>
    <scope>NUCLEOTIDE SEQUENCE [LARGE SCALE GENOMIC DNA]</scope>
    <source>
        <strain evidence="6 7">F7233</strain>
    </source>
</reference>
<feature type="region of interest" description="Disordered" evidence="3">
    <location>
        <begin position="273"/>
        <end position="310"/>
    </location>
</feature>
<dbReference type="PANTHER" id="PTHR10827">
    <property type="entry name" value="RETICULOCALBIN"/>
    <property type="match status" value="1"/>
</dbReference>
<dbReference type="PROSITE" id="PS00018">
    <property type="entry name" value="EF_HAND_1"/>
    <property type="match status" value="1"/>
</dbReference>
<dbReference type="RefSeq" id="WP_182167929.1">
    <property type="nucleotide sequence ID" value="NZ_JACFXV010000065.1"/>
</dbReference>
<dbReference type="InterPro" id="IPR011992">
    <property type="entry name" value="EF-hand-dom_pair"/>
</dbReference>
<feature type="domain" description="EF-hand" evidence="5">
    <location>
        <begin position="91"/>
        <end position="126"/>
    </location>
</feature>
<name>A0A839AHC5_9HYPH</name>